<dbReference type="GO" id="GO:0055070">
    <property type="term" value="P:copper ion homeostasis"/>
    <property type="evidence" value="ECO:0007669"/>
    <property type="project" value="TreeGrafter"/>
</dbReference>
<dbReference type="Gene3D" id="3.40.1110.10">
    <property type="entry name" value="Calcium-transporting ATPase, cytoplasmic domain N"/>
    <property type="match status" value="1"/>
</dbReference>
<dbReference type="Pfam" id="PF00122">
    <property type="entry name" value="E1-E2_ATPase"/>
    <property type="match status" value="1"/>
</dbReference>
<feature type="transmembrane region" description="Helical" evidence="16">
    <location>
        <begin position="134"/>
        <end position="152"/>
    </location>
</feature>
<evidence type="ECO:0000256" key="10">
    <source>
        <dbReference type="ARBA" id="ARBA00022967"/>
    </source>
</evidence>
<keyword evidence="13" id="KW-0406">Ion transport</keyword>
<dbReference type="EMBL" id="QSTI01000013">
    <property type="protein sequence ID" value="RGM48698.1"/>
    <property type="molecule type" value="Genomic_DNA"/>
</dbReference>
<dbReference type="NCBIfam" id="TIGR01525">
    <property type="entry name" value="ATPase-IB_hvy"/>
    <property type="match status" value="1"/>
</dbReference>
<proteinExistence type="inferred from homology"/>
<evidence type="ECO:0000256" key="11">
    <source>
        <dbReference type="ARBA" id="ARBA00022989"/>
    </source>
</evidence>
<dbReference type="Proteomes" id="UP000260717">
    <property type="component" value="Unassembled WGS sequence"/>
</dbReference>
<dbReference type="InterPro" id="IPR044492">
    <property type="entry name" value="P_typ_ATPase_HD_dom"/>
</dbReference>
<dbReference type="NCBIfam" id="TIGR01511">
    <property type="entry name" value="ATPase-IB1_Cu"/>
    <property type="match status" value="1"/>
</dbReference>
<dbReference type="PANTHER" id="PTHR43520:SF8">
    <property type="entry name" value="P-TYPE CU(+) TRANSPORTER"/>
    <property type="match status" value="1"/>
</dbReference>
<dbReference type="CDD" id="cd00371">
    <property type="entry name" value="HMA"/>
    <property type="match status" value="2"/>
</dbReference>
<dbReference type="SUPFAM" id="SSF81665">
    <property type="entry name" value="Calcium ATPase, transmembrane domain M"/>
    <property type="match status" value="1"/>
</dbReference>
<dbReference type="Gene3D" id="2.70.150.10">
    <property type="entry name" value="Calcium-transporting ATPase, cytoplasmic transduction domain A"/>
    <property type="match status" value="1"/>
</dbReference>
<gene>
    <name evidence="19" type="ORF">DXC13_09125</name>
</gene>
<dbReference type="SFLD" id="SFLDF00027">
    <property type="entry name" value="p-type_atpase"/>
    <property type="match status" value="1"/>
</dbReference>
<keyword evidence="12" id="KW-0186">Copper</keyword>
<dbReference type="SUPFAM" id="SSF81653">
    <property type="entry name" value="Calcium ATPase, transduction domain A"/>
    <property type="match status" value="1"/>
</dbReference>
<feature type="transmembrane region" description="Helical" evidence="16">
    <location>
        <begin position="173"/>
        <end position="191"/>
    </location>
</feature>
<evidence type="ECO:0000256" key="8">
    <source>
        <dbReference type="ARBA" id="ARBA00022796"/>
    </source>
</evidence>
<evidence type="ECO:0000313" key="19">
    <source>
        <dbReference type="EMBL" id="RGM48698.1"/>
    </source>
</evidence>
<dbReference type="FunFam" id="2.70.150.10:FF:000002">
    <property type="entry name" value="Copper-transporting ATPase 1, putative"/>
    <property type="match status" value="1"/>
</dbReference>
<dbReference type="SFLD" id="SFLDG00002">
    <property type="entry name" value="C1.7:_P-type_atpase_like"/>
    <property type="match status" value="1"/>
</dbReference>
<dbReference type="SUPFAM" id="SSF56784">
    <property type="entry name" value="HAD-like"/>
    <property type="match status" value="1"/>
</dbReference>
<name>A0A3E4X2I4_9FIRM</name>
<dbReference type="RefSeq" id="WP_117715080.1">
    <property type="nucleotide sequence ID" value="NZ_QSJA01000002.1"/>
</dbReference>
<keyword evidence="6 16" id="KW-0479">Metal-binding</keyword>
<accession>A0A3E4X2I4</accession>
<dbReference type="InterPro" id="IPR023214">
    <property type="entry name" value="HAD_sf"/>
</dbReference>
<keyword evidence="4" id="KW-0813">Transport</keyword>
<dbReference type="CDD" id="cd02094">
    <property type="entry name" value="P-type_ATPase_Cu-like"/>
    <property type="match status" value="1"/>
</dbReference>
<evidence type="ECO:0000256" key="9">
    <source>
        <dbReference type="ARBA" id="ARBA00022840"/>
    </source>
</evidence>
<dbReference type="InterPro" id="IPR059000">
    <property type="entry name" value="ATPase_P-type_domA"/>
</dbReference>
<keyword evidence="14 16" id="KW-0472">Membrane</keyword>
<comment type="catalytic activity">
    <reaction evidence="15">
        <text>Cu(+)(in) + ATP + H2O = Cu(+)(out) + ADP + phosphate + H(+)</text>
        <dbReference type="Rhea" id="RHEA:25792"/>
        <dbReference type="ChEBI" id="CHEBI:15377"/>
        <dbReference type="ChEBI" id="CHEBI:15378"/>
        <dbReference type="ChEBI" id="CHEBI:30616"/>
        <dbReference type="ChEBI" id="CHEBI:43474"/>
        <dbReference type="ChEBI" id="CHEBI:49552"/>
        <dbReference type="ChEBI" id="CHEBI:456216"/>
        <dbReference type="EC" id="7.2.2.8"/>
    </reaction>
</comment>
<feature type="transmembrane region" description="Helical" evidence="16">
    <location>
        <begin position="710"/>
        <end position="729"/>
    </location>
</feature>
<comment type="subcellular location">
    <subcellularLocation>
        <location evidence="1">Cell membrane</location>
        <topology evidence="1">Multi-pass membrane protein</topology>
    </subcellularLocation>
</comment>
<dbReference type="Pfam" id="PF00702">
    <property type="entry name" value="Hydrolase"/>
    <property type="match status" value="1"/>
</dbReference>
<dbReference type="EC" id="7.2.2.8" evidence="3"/>
<feature type="region of interest" description="Disordered" evidence="17">
    <location>
        <begin position="769"/>
        <end position="791"/>
    </location>
</feature>
<feature type="transmembrane region" description="Helical" evidence="16">
    <location>
        <begin position="397"/>
        <end position="418"/>
    </location>
</feature>
<keyword evidence="8" id="KW-0187">Copper transport</keyword>
<feature type="transmembrane region" description="Helical" evidence="16">
    <location>
        <begin position="102"/>
        <end position="122"/>
    </location>
</feature>
<dbReference type="GO" id="GO:0043682">
    <property type="term" value="F:P-type divalent copper transporter activity"/>
    <property type="evidence" value="ECO:0007669"/>
    <property type="project" value="TreeGrafter"/>
</dbReference>
<dbReference type="FunFam" id="3.40.50.1000:FF:000144">
    <property type="entry name" value="copper-transporting ATPase 1 isoform X2"/>
    <property type="match status" value="1"/>
</dbReference>
<dbReference type="Pfam" id="PF00403">
    <property type="entry name" value="HMA"/>
    <property type="match status" value="2"/>
</dbReference>
<dbReference type="GO" id="GO:0016887">
    <property type="term" value="F:ATP hydrolysis activity"/>
    <property type="evidence" value="ECO:0007669"/>
    <property type="project" value="InterPro"/>
</dbReference>
<evidence type="ECO:0000256" key="14">
    <source>
        <dbReference type="ARBA" id="ARBA00023136"/>
    </source>
</evidence>
<dbReference type="Gene3D" id="3.40.50.1000">
    <property type="entry name" value="HAD superfamily/HAD-like"/>
    <property type="match status" value="1"/>
</dbReference>
<dbReference type="AlphaFoldDB" id="A0A3E4X2I4"/>
<dbReference type="InterPro" id="IPR008250">
    <property type="entry name" value="ATPase_P-typ_transduc_dom_A_sf"/>
</dbReference>
<keyword evidence="16" id="KW-1003">Cell membrane</keyword>
<dbReference type="Gene3D" id="3.30.70.100">
    <property type="match status" value="2"/>
</dbReference>
<keyword evidence="11 16" id="KW-1133">Transmembrane helix</keyword>
<dbReference type="SUPFAM" id="SSF55008">
    <property type="entry name" value="HMA, heavy metal-associated domain"/>
    <property type="match status" value="2"/>
</dbReference>
<keyword evidence="5 16" id="KW-0812">Transmembrane</keyword>
<organism evidence="19 20">
    <name type="scientific">Agathobacter rectalis</name>
    <dbReference type="NCBI Taxonomy" id="39491"/>
    <lineage>
        <taxon>Bacteria</taxon>
        <taxon>Bacillati</taxon>
        <taxon>Bacillota</taxon>
        <taxon>Clostridia</taxon>
        <taxon>Lachnospirales</taxon>
        <taxon>Lachnospiraceae</taxon>
        <taxon>Agathobacter</taxon>
    </lineage>
</organism>
<feature type="transmembrane region" description="Helical" evidence="16">
    <location>
        <begin position="211"/>
        <end position="229"/>
    </location>
</feature>
<dbReference type="InterPro" id="IPR023298">
    <property type="entry name" value="ATPase_P-typ_TM_dom_sf"/>
</dbReference>
<evidence type="ECO:0000313" key="20">
    <source>
        <dbReference type="Proteomes" id="UP000260717"/>
    </source>
</evidence>
<dbReference type="InterPro" id="IPR018303">
    <property type="entry name" value="ATPase_P-typ_P_site"/>
</dbReference>
<dbReference type="SFLD" id="SFLDS00003">
    <property type="entry name" value="Haloacid_Dehalogenase"/>
    <property type="match status" value="1"/>
</dbReference>
<feature type="domain" description="HMA" evidence="18">
    <location>
        <begin position="792"/>
        <end position="857"/>
    </location>
</feature>
<sequence>MKQYTVTGMSCAACSARVEKAVSKVDGVTSCSVSLLTNSMGVEGSATDAQIVEAVEQAGYGASPKGTATESENDKANNSLEQLKAAQDALVDRETPKLRNRLIASLIFLVVLMYFSMGHMMWGWPLPEFFNGNHVAMGLLQLLLTVAVMVINQKFFISGFKGLIHGAPNMDTLVALGSAASFGYSVYALFAMTAAQVNGDMDAVMSYMHEFYFESAAMILALITVGKMLEAHSKGKTTDALKSLMQLAPKTATVVRDGVEQEISVDAVKKGDIFVVRPGENIPVDGEIIDGTTAVNESALTGESIPVDKQPKDAVSAATVNQSGFIKCRATRVGEDTTLSQIIQMVSDAAATKAPIAKIADRVSGVFVPAVITIAIITIIAWLIAGETVGFALARGISVLVISCPCALGLATPVAIMVGNGKGAKSGILFKTAASLEATGRTQIVALDKTGTITSGEPKVTDIVPDETFFEETGNHAGALLAIAASVEAKSEHPLAKAIMERAKTDEIAVAEVTDFSAVVGNGLTAILAGKMIKAGNLAFVSKFVKVSDDMRAKAVEFSKEGKTPLFFAADDRLCGIIAVADTIKEDSPEAVRQLKNMGIRVVMLTGDNEQTANAIGKQAGVDEVIAGVLPDGKEAVIRKLKKQGRVAMVGDGINDAPALTRADMGIAIGAGSDVAIDAADVVLMKSRLIDVPAAVRLSRATLTNIHENLFWAFFYNVIGIPLAAGLWYPLLGWKLNPMFGAAAMSLSSFCVVTNALRLNLCRVYDPKHDRKATPDRKNKTNKPKESEEKSMTKTMNIEGMMCGHCEARVKKALEALDAVSEAAVSHESGTAVVTLSSDISDEKLKETVEAEDYKVTSIQ</sequence>
<dbReference type="NCBIfam" id="TIGR01494">
    <property type="entry name" value="ATPase_P-type"/>
    <property type="match status" value="1"/>
</dbReference>
<dbReference type="GO" id="GO:0005524">
    <property type="term" value="F:ATP binding"/>
    <property type="evidence" value="ECO:0007669"/>
    <property type="project" value="UniProtKB-UniRule"/>
</dbReference>
<evidence type="ECO:0000259" key="18">
    <source>
        <dbReference type="PROSITE" id="PS50846"/>
    </source>
</evidence>
<evidence type="ECO:0000256" key="3">
    <source>
        <dbReference type="ARBA" id="ARBA00012517"/>
    </source>
</evidence>
<dbReference type="PROSITE" id="PS50846">
    <property type="entry name" value="HMA_2"/>
    <property type="match status" value="2"/>
</dbReference>
<comment type="similarity">
    <text evidence="2 16">Belongs to the cation transport ATPase (P-type) (TC 3.A.3) family. Type IB subfamily.</text>
</comment>
<dbReference type="GO" id="GO:0005886">
    <property type="term" value="C:plasma membrane"/>
    <property type="evidence" value="ECO:0007669"/>
    <property type="project" value="UniProtKB-SubCell"/>
</dbReference>
<feature type="domain" description="HMA" evidence="18">
    <location>
        <begin position="1"/>
        <end position="63"/>
    </location>
</feature>
<dbReference type="InterPro" id="IPR023299">
    <property type="entry name" value="ATPase_P-typ_cyto_dom_N"/>
</dbReference>
<dbReference type="InterPro" id="IPR001757">
    <property type="entry name" value="P_typ_ATPase"/>
</dbReference>
<evidence type="ECO:0000256" key="5">
    <source>
        <dbReference type="ARBA" id="ARBA00022692"/>
    </source>
</evidence>
<dbReference type="GO" id="GO:0005507">
    <property type="term" value="F:copper ion binding"/>
    <property type="evidence" value="ECO:0007669"/>
    <property type="project" value="TreeGrafter"/>
</dbReference>
<evidence type="ECO:0000256" key="2">
    <source>
        <dbReference type="ARBA" id="ARBA00006024"/>
    </source>
</evidence>
<feature type="transmembrane region" description="Helical" evidence="16">
    <location>
        <begin position="741"/>
        <end position="761"/>
    </location>
</feature>
<comment type="caution">
    <text evidence="19">The sequence shown here is derived from an EMBL/GenBank/DDBJ whole genome shotgun (WGS) entry which is preliminary data.</text>
</comment>
<protein>
    <recommendedName>
        <fullName evidence="3">P-type Cu(+) transporter</fullName>
        <ecNumber evidence="3">7.2.2.8</ecNumber>
    </recommendedName>
</protein>
<feature type="transmembrane region" description="Helical" evidence="16">
    <location>
        <begin position="363"/>
        <end position="385"/>
    </location>
</feature>
<evidence type="ECO:0000256" key="7">
    <source>
        <dbReference type="ARBA" id="ARBA00022741"/>
    </source>
</evidence>
<evidence type="ECO:0000256" key="6">
    <source>
        <dbReference type="ARBA" id="ARBA00022723"/>
    </source>
</evidence>
<keyword evidence="7 16" id="KW-0547">Nucleotide-binding</keyword>
<dbReference type="PROSITE" id="PS01047">
    <property type="entry name" value="HMA_1"/>
    <property type="match status" value="2"/>
</dbReference>
<evidence type="ECO:0000256" key="16">
    <source>
        <dbReference type="RuleBase" id="RU362081"/>
    </source>
</evidence>
<keyword evidence="9 16" id="KW-0067">ATP-binding</keyword>
<dbReference type="PROSITE" id="PS00154">
    <property type="entry name" value="ATPASE_E1_E2"/>
    <property type="match status" value="1"/>
</dbReference>
<dbReference type="InterPro" id="IPR036412">
    <property type="entry name" value="HAD-like_sf"/>
</dbReference>
<dbReference type="InterPro" id="IPR027256">
    <property type="entry name" value="P-typ_ATPase_IB"/>
</dbReference>
<dbReference type="PRINTS" id="PR00941">
    <property type="entry name" value="CDATPASE"/>
</dbReference>
<evidence type="ECO:0000256" key="12">
    <source>
        <dbReference type="ARBA" id="ARBA00023008"/>
    </source>
</evidence>
<evidence type="ECO:0000256" key="15">
    <source>
        <dbReference type="ARBA" id="ARBA00049289"/>
    </source>
</evidence>
<evidence type="ECO:0000256" key="1">
    <source>
        <dbReference type="ARBA" id="ARBA00004651"/>
    </source>
</evidence>
<dbReference type="InterPro" id="IPR017969">
    <property type="entry name" value="Heavy-metal-associated_CS"/>
</dbReference>
<keyword evidence="10" id="KW-1278">Translocase</keyword>
<dbReference type="PANTHER" id="PTHR43520">
    <property type="entry name" value="ATP7, ISOFORM B"/>
    <property type="match status" value="1"/>
</dbReference>
<evidence type="ECO:0000256" key="4">
    <source>
        <dbReference type="ARBA" id="ARBA00022448"/>
    </source>
</evidence>
<evidence type="ECO:0000256" key="13">
    <source>
        <dbReference type="ARBA" id="ARBA00023065"/>
    </source>
</evidence>
<dbReference type="InterPro" id="IPR036163">
    <property type="entry name" value="HMA_dom_sf"/>
</dbReference>
<reference evidence="19 20" key="1">
    <citation type="submission" date="2018-08" db="EMBL/GenBank/DDBJ databases">
        <title>A genome reference for cultivated species of the human gut microbiota.</title>
        <authorList>
            <person name="Zou Y."/>
            <person name="Xue W."/>
            <person name="Luo G."/>
        </authorList>
    </citation>
    <scope>NUCLEOTIDE SEQUENCE [LARGE SCALE GENOMIC DNA]</scope>
    <source>
        <strain evidence="19 20">OM08-12AT</strain>
    </source>
</reference>
<evidence type="ECO:0000256" key="17">
    <source>
        <dbReference type="SAM" id="MobiDB-lite"/>
    </source>
</evidence>
<dbReference type="GO" id="GO:0140581">
    <property type="term" value="F:P-type monovalent copper transporter activity"/>
    <property type="evidence" value="ECO:0007669"/>
    <property type="project" value="UniProtKB-EC"/>
</dbReference>
<dbReference type="PRINTS" id="PR00119">
    <property type="entry name" value="CATATPASE"/>
</dbReference>
<dbReference type="InterPro" id="IPR006121">
    <property type="entry name" value="HMA_dom"/>
</dbReference>